<feature type="domain" description="ABC transporter" evidence="12">
    <location>
        <begin position="336"/>
        <end position="570"/>
    </location>
</feature>
<dbReference type="Gene3D" id="1.20.1560.10">
    <property type="entry name" value="ABC transporter type 1, transmembrane domain"/>
    <property type="match status" value="1"/>
</dbReference>
<dbReference type="InterPro" id="IPR000595">
    <property type="entry name" value="cNMP-bd_dom"/>
</dbReference>
<keyword evidence="6 14" id="KW-0067">ATP-binding</keyword>
<evidence type="ECO:0000313" key="14">
    <source>
        <dbReference type="EMBL" id="RNB83385.1"/>
    </source>
</evidence>
<feature type="transmembrane region" description="Helical" evidence="10">
    <location>
        <begin position="159"/>
        <end position="177"/>
    </location>
</feature>
<dbReference type="RefSeq" id="WP_122920117.1">
    <property type="nucleotide sequence ID" value="NZ_RHHQ01000018.1"/>
</dbReference>
<dbReference type="CDD" id="cd07346">
    <property type="entry name" value="ABC_6TM_exporters"/>
    <property type="match status" value="1"/>
</dbReference>
<feature type="domain" description="Cyclic nucleotide-binding" evidence="11">
    <location>
        <begin position="595"/>
        <end position="717"/>
    </location>
</feature>
<feature type="transmembrane region" description="Helical" evidence="10">
    <location>
        <begin position="56"/>
        <end position="81"/>
    </location>
</feature>
<evidence type="ECO:0000256" key="6">
    <source>
        <dbReference type="ARBA" id="ARBA00022840"/>
    </source>
</evidence>
<reference evidence="14 15" key="1">
    <citation type="submission" date="2018-10" db="EMBL/GenBank/DDBJ databases">
        <title>Phylogenomics of Brevibacillus.</title>
        <authorList>
            <person name="Dunlap C."/>
        </authorList>
    </citation>
    <scope>NUCLEOTIDE SEQUENCE [LARGE SCALE GENOMIC DNA]</scope>
    <source>
        <strain evidence="14 15">JCM 15716</strain>
    </source>
</reference>
<dbReference type="SUPFAM" id="SSF51206">
    <property type="entry name" value="cAMP-binding domain-like"/>
    <property type="match status" value="1"/>
</dbReference>
<evidence type="ECO:0000256" key="4">
    <source>
        <dbReference type="ARBA" id="ARBA00022692"/>
    </source>
</evidence>
<dbReference type="SUPFAM" id="SSF90123">
    <property type="entry name" value="ABC transporter transmembrane region"/>
    <property type="match status" value="1"/>
</dbReference>
<dbReference type="Gene3D" id="2.60.120.10">
    <property type="entry name" value="Jelly Rolls"/>
    <property type="match status" value="1"/>
</dbReference>
<accession>A0A3M8D7Z7</accession>
<dbReference type="Gene3D" id="3.40.50.300">
    <property type="entry name" value="P-loop containing nucleotide triphosphate hydrolases"/>
    <property type="match status" value="1"/>
</dbReference>
<dbReference type="PROSITE" id="PS50042">
    <property type="entry name" value="CNMP_BINDING_3"/>
    <property type="match status" value="1"/>
</dbReference>
<feature type="transmembrane region" description="Helical" evidence="10">
    <location>
        <begin position="246"/>
        <end position="267"/>
    </location>
</feature>
<dbReference type="AlphaFoldDB" id="A0A3M8D7Z7"/>
<keyword evidence="9" id="KW-0010">Activator</keyword>
<dbReference type="SMART" id="SM00100">
    <property type="entry name" value="cNMP"/>
    <property type="match status" value="1"/>
</dbReference>
<evidence type="ECO:0000259" key="13">
    <source>
        <dbReference type="PROSITE" id="PS50929"/>
    </source>
</evidence>
<evidence type="ECO:0000256" key="1">
    <source>
        <dbReference type="ARBA" id="ARBA00004651"/>
    </source>
</evidence>
<evidence type="ECO:0000313" key="15">
    <source>
        <dbReference type="Proteomes" id="UP000271031"/>
    </source>
</evidence>
<keyword evidence="5" id="KW-0547">Nucleotide-binding</keyword>
<dbReference type="InterPro" id="IPR018490">
    <property type="entry name" value="cNMP-bd_dom_sf"/>
</dbReference>
<dbReference type="InterPro" id="IPR018488">
    <property type="entry name" value="cNMP-bd_CS"/>
</dbReference>
<evidence type="ECO:0000259" key="11">
    <source>
        <dbReference type="PROSITE" id="PS50042"/>
    </source>
</evidence>
<feature type="transmembrane region" description="Helical" evidence="10">
    <location>
        <begin position="21"/>
        <end position="44"/>
    </location>
</feature>
<dbReference type="PROSITE" id="PS50893">
    <property type="entry name" value="ABC_TRANSPORTER_2"/>
    <property type="match status" value="1"/>
</dbReference>
<evidence type="ECO:0000259" key="12">
    <source>
        <dbReference type="PROSITE" id="PS50893"/>
    </source>
</evidence>
<dbReference type="GO" id="GO:0005886">
    <property type="term" value="C:plasma membrane"/>
    <property type="evidence" value="ECO:0007669"/>
    <property type="project" value="UniProtKB-SubCell"/>
</dbReference>
<dbReference type="PROSITE" id="PS00888">
    <property type="entry name" value="CNMP_BINDING_1"/>
    <property type="match status" value="1"/>
</dbReference>
<dbReference type="OrthoDB" id="9804259at2"/>
<proteinExistence type="predicted"/>
<dbReference type="PANTHER" id="PTHR43394:SF1">
    <property type="entry name" value="ATP-BINDING CASSETTE SUB-FAMILY B MEMBER 10, MITOCHONDRIAL"/>
    <property type="match status" value="1"/>
</dbReference>
<dbReference type="Pfam" id="PF00664">
    <property type="entry name" value="ABC_membrane"/>
    <property type="match status" value="1"/>
</dbReference>
<dbReference type="EMBL" id="RHHQ01000018">
    <property type="protein sequence ID" value="RNB83385.1"/>
    <property type="molecule type" value="Genomic_DNA"/>
</dbReference>
<dbReference type="InterPro" id="IPR039421">
    <property type="entry name" value="Type_1_exporter"/>
</dbReference>
<protein>
    <submittedName>
        <fullName evidence="14">ATP-binding cassette domain-containing protein</fullName>
    </submittedName>
</protein>
<keyword evidence="4 10" id="KW-0812">Transmembrane</keyword>
<dbReference type="SUPFAM" id="SSF52540">
    <property type="entry name" value="P-loop containing nucleoside triphosphate hydrolases"/>
    <property type="match status" value="1"/>
</dbReference>
<comment type="subcellular location">
    <subcellularLocation>
        <location evidence="1">Cell membrane</location>
        <topology evidence="1">Multi-pass membrane protein</topology>
    </subcellularLocation>
</comment>
<dbReference type="FunFam" id="3.40.50.300:FF:000221">
    <property type="entry name" value="Multidrug ABC transporter ATP-binding protein"/>
    <property type="match status" value="1"/>
</dbReference>
<dbReference type="GO" id="GO:0005524">
    <property type="term" value="F:ATP binding"/>
    <property type="evidence" value="ECO:0007669"/>
    <property type="project" value="UniProtKB-KW"/>
</dbReference>
<dbReference type="Proteomes" id="UP000271031">
    <property type="component" value="Unassembled WGS sequence"/>
</dbReference>
<comment type="caution">
    <text evidence="14">The sequence shown here is derived from an EMBL/GenBank/DDBJ whole genome shotgun (WGS) entry which is preliminary data.</text>
</comment>
<keyword evidence="15" id="KW-1185">Reference proteome</keyword>
<dbReference type="InterPro" id="IPR017871">
    <property type="entry name" value="ABC_transporter-like_CS"/>
</dbReference>
<keyword evidence="2" id="KW-0813">Transport</keyword>
<feature type="domain" description="ABC transmembrane type-1" evidence="13">
    <location>
        <begin position="20"/>
        <end position="302"/>
    </location>
</feature>
<dbReference type="Pfam" id="PF00005">
    <property type="entry name" value="ABC_tran"/>
    <property type="match status" value="1"/>
</dbReference>
<feature type="transmembrane region" description="Helical" evidence="10">
    <location>
        <begin position="130"/>
        <end position="153"/>
    </location>
</feature>
<evidence type="ECO:0000256" key="2">
    <source>
        <dbReference type="ARBA" id="ARBA00022448"/>
    </source>
</evidence>
<evidence type="ECO:0000256" key="8">
    <source>
        <dbReference type="ARBA" id="ARBA00023136"/>
    </source>
</evidence>
<sequence length="719" mass="80220">MLKVVKNLLRYLQPYKLLIALFFLTMLLNLAFISLAPLSFQILIDKAIEPHDSAYFFMVMKVLGISGVICVGCGIVSDYVLARLNARVQADLRRKMFTQMQHLPISYFQKARSGDLLSYFSTDLPSIENAMTAILTIGIQSFSVVLISTLVLFYLQWSMALLILIGAALIFVGPYLLGRRAQSVNTAYREKMAAMLGVVQENIKAQKVIKGFNLQTDVIESFTARLKVFSVANYSKNLMSAQLERIPMISLLFINFTIIGFGSYLALEAYITVGALVAFFTMYTSMGNSVFNLTYILPVFTDALISMERIDQLLSHPREAQGGTDSARLEERRPDIEVDRLSFAYDDKRQALQQISMSIPAGTTAAFVGSSGSGKSTMMQMLLGFYEPDEGEMRINGTPFQDVDRKVFREQIGVVFQENFLFQGTLLDNIRVSKPDASLDEVIEAAKKAEIHEHIASLPDGYETVVYDEGNNFSGGQRQRLAIARAILRDPSILFLDEATSALDPIAEAAINQTFAELSRNRTVITVTHRLSSIKDVDHIFVFDQGKLAESGSHQQLLDMGGLYQKLWEKQSGLSISSGGQEATIDEERLSLLPFFRGVDRDVLKDITHLFNTETVSAGQPIIQEGDVGEKFYLIARGRVEVTRKAPDTEAGFTRLAVLEDGDHFGEIALLEHAPRNATVTALTPCVLLTLQRKVLHYLLAKHPEIDAHVRQTIKERRN</sequence>
<gene>
    <name evidence="14" type="ORF">EDM56_22230</name>
</gene>
<evidence type="ECO:0000256" key="9">
    <source>
        <dbReference type="ARBA" id="ARBA00023159"/>
    </source>
</evidence>
<dbReference type="InterPro" id="IPR027417">
    <property type="entry name" value="P-loop_NTPase"/>
</dbReference>
<keyword evidence="7 10" id="KW-1133">Transmembrane helix</keyword>
<dbReference type="GO" id="GO:0015421">
    <property type="term" value="F:ABC-type oligopeptide transporter activity"/>
    <property type="evidence" value="ECO:0007669"/>
    <property type="project" value="TreeGrafter"/>
</dbReference>
<dbReference type="PRINTS" id="PR00103">
    <property type="entry name" value="CAMPKINASE"/>
</dbReference>
<dbReference type="InterPro" id="IPR003439">
    <property type="entry name" value="ABC_transporter-like_ATP-bd"/>
</dbReference>
<keyword evidence="8 10" id="KW-0472">Membrane</keyword>
<dbReference type="InterPro" id="IPR014710">
    <property type="entry name" value="RmlC-like_jellyroll"/>
</dbReference>
<name>A0A3M8D7Z7_9BACL</name>
<keyword evidence="3" id="KW-1003">Cell membrane</keyword>
<dbReference type="SMART" id="SM00382">
    <property type="entry name" value="AAA"/>
    <property type="match status" value="1"/>
</dbReference>
<dbReference type="InterPro" id="IPR011527">
    <property type="entry name" value="ABC1_TM_dom"/>
</dbReference>
<evidence type="ECO:0000256" key="10">
    <source>
        <dbReference type="SAM" id="Phobius"/>
    </source>
</evidence>
<evidence type="ECO:0000256" key="5">
    <source>
        <dbReference type="ARBA" id="ARBA00022741"/>
    </source>
</evidence>
<dbReference type="InterPro" id="IPR003593">
    <property type="entry name" value="AAA+_ATPase"/>
</dbReference>
<dbReference type="PROSITE" id="PS50929">
    <property type="entry name" value="ABC_TM1F"/>
    <property type="match status" value="1"/>
</dbReference>
<dbReference type="CDD" id="cd00038">
    <property type="entry name" value="CAP_ED"/>
    <property type="match status" value="1"/>
</dbReference>
<dbReference type="Pfam" id="PF00027">
    <property type="entry name" value="cNMP_binding"/>
    <property type="match status" value="1"/>
</dbReference>
<dbReference type="PANTHER" id="PTHR43394">
    <property type="entry name" value="ATP-DEPENDENT PERMEASE MDL1, MITOCHONDRIAL"/>
    <property type="match status" value="1"/>
</dbReference>
<organism evidence="14 15">
    <name type="scientific">Brevibacillus fluminis</name>
    <dbReference type="NCBI Taxonomy" id="511487"/>
    <lineage>
        <taxon>Bacteria</taxon>
        <taxon>Bacillati</taxon>
        <taxon>Bacillota</taxon>
        <taxon>Bacilli</taxon>
        <taxon>Bacillales</taxon>
        <taxon>Paenibacillaceae</taxon>
        <taxon>Brevibacillus</taxon>
    </lineage>
</organism>
<dbReference type="GO" id="GO:0016887">
    <property type="term" value="F:ATP hydrolysis activity"/>
    <property type="evidence" value="ECO:0007669"/>
    <property type="project" value="InterPro"/>
</dbReference>
<evidence type="ECO:0000256" key="3">
    <source>
        <dbReference type="ARBA" id="ARBA00022475"/>
    </source>
</evidence>
<evidence type="ECO:0000256" key="7">
    <source>
        <dbReference type="ARBA" id="ARBA00022989"/>
    </source>
</evidence>
<dbReference type="PROSITE" id="PS00211">
    <property type="entry name" value="ABC_TRANSPORTER_1"/>
    <property type="match status" value="1"/>
</dbReference>
<dbReference type="InterPro" id="IPR036640">
    <property type="entry name" value="ABC1_TM_sf"/>
</dbReference>